<dbReference type="EMBL" id="PJQY01000153">
    <property type="protein sequence ID" value="PQQ17375.1"/>
    <property type="molecule type" value="Genomic_DNA"/>
</dbReference>
<dbReference type="Pfam" id="PF00067">
    <property type="entry name" value="p450"/>
    <property type="match status" value="1"/>
</dbReference>
<evidence type="ECO:0000313" key="8">
    <source>
        <dbReference type="EMBL" id="PQQ17375.1"/>
    </source>
</evidence>
<evidence type="ECO:0000256" key="2">
    <source>
        <dbReference type="ARBA" id="ARBA00010617"/>
    </source>
</evidence>
<dbReference type="OrthoDB" id="1711835at2759"/>
<evidence type="ECO:0000256" key="7">
    <source>
        <dbReference type="ARBA" id="ARBA00023033"/>
    </source>
</evidence>
<dbReference type="STRING" id="2094558.A0A314ZBG0"/>
<dbReference type="AlphaFoldDB" id="A0A314ZBG0"/>
<dbReference type="Gene3D" id="1.10.630.10">
    <property type="entry name" value="Cytochrome P450"/>
    <property type="match status" value="1"/>
</dbReference>
<keyword evidence="4" id="KW-0479">Metal-binding</keyword>
<organism evidence="8 9">
    <name type="scientific">Prunus yedoensis var. nudiflora</name>
    <dbReference type="NCBI Taxonomy" id="2094558"/>
    <lineage>
        <taxon>Eukaryota</taxon>
        <taxon>Viridiplantae</taxon>
        <taxon>Streptophyta</taxon>
        <taxon>Embryophyta</taxon>
        <taxon>Tracheophyta</taxon>
        <taxon>Spermatophyta</taxon>
        <taxon>Magnoliopsida</taxon>
        <taxon>eudicotyledons</taxon>
        <taxon>Gunneridae</taxon>
        <taxon>Pentapetalae</taxon>
        <taxon>rosids</taxon>
        <taxon>fabids</taxon>
        <taxon>Rosales</taxon>
        <taxon>Rosaceae</taxon>
        <taxon>Amygdaloideae</taxon>
        <taxon>Amygdaleae</taxon>
        <taxon>Prunus</taxon>
    </lineage>
</organism>
<evidence type="ECO:0000256" key="5">
    <source>
        <dbReference type="ARBA" id="ARBA00023002"/>
    </source>
</evidence>
<proteinExistence type="inferred from homology"/>
<evidence type="ECO:0000256" key="3">
    <source>
        <dbReference type="ARBA" id="ARBA00022617"/>
    </source>
</evidence>
<keyword evidence="3" id="KW-0349">Heme</keyword>
<name>A0A314ZBG0_PRUYE</name>
<dbReference type="Proteomes" id="UP000250321">
    <property type="component" value="Unassembled WGS sequence"/>
</dbReference>
<evidence type="ECO:0000256" key="4">
    <source>
        <dbReference type="ARBA" id="ARBA00022723"/>
    </source>
</evidence>
<reference evidence="8 9" key="1">
    <citation type="submission" date="2018-02" db="EMBL/GenBank/DDBJ databases">
        <title>Draft genome of wild Prunus yedoensis var. nudiflora.</title>
        <authorList>
            <person name="Baek S."/>
            <person name="Kim J.-H."/>
            <person name="Choi K."/>
            <person name="Kim G.-B."/>
            <person name="Cho A."/>
            <person name="Jang H."/>
            <person name="Shin C.-H."/>
            <person name="Yu H.-J."/>
            <person name="Mun J.-H."/>
        </authorList>
    </citation>
    <scope>NUCLEOTIDE SEQUENCE [LARGE SCALE GENOMIC DNA]</scope>
    <source>
        <strain evidence="9">cv. Jeju island</strain>
        <tissue evidence="8">Leaf</tissue>
    </source>
</reference>
<evidence type="ECO:0000313" key="9">
    <source>
        <dbReference type="Proteomes" id="UP000250321"/>
    </source>
</evidence>
<keyword evidence="6" id="KW-0408">Iron</keyword>
<comment type="caution">
    <text evidence="8">The sequence shown here is derived from an EMBL/GenBank/DDBJ whole genome shotgun (WGS) entry which is preliminary data.</text>
</comment>
<dbReference type="GO" id="GO:0016705">
    <property type="term" value="F:oxidoreductase activity, acting on paired donors, with incorporation or reduction of molecular oxygen"/>
    <property type="evidence" value="ECO:0007669"/>
    <property type="project" value="InterPro"/>
</dbReference>
<dbReference type="SUPFAM" id="SSF48264">
    <property type="entry name" value="Cytochrome P450"/>
    <property type="match status" value="1"/>
</dbReference>
<accession>A0A314ZBG0</accession>
<evidence type="ECO:0000256" key="6">
    <source>
        <dbReference type="ARBA" id="ARBA00023004"/>
    </source>
</evidence>
<gene>
    <name evidence="8" type="ORF">Pyn_06707</name>
</gene>
<dbReference type="InterPro" id="IPR001128">
    <property type="entry name" value="Cyt_P450"/>
</dbReference>
<sequence>MKTLEEEVEHRLIPLLEEAAESKSVLDLQEILRRFAFDTVCKVSLGSDPFCLDLTRPVPPLVEAFDRASEISARRARAPLYLMWKVKRALNIGSENKLKEAVKLVHGSVHEIIQNKKKILEKDEGCESHDMLSRLLLAGHGEEVDQPVFVPLLTAHMAGGLKVLVQKRN</sequence>
<comment type="similarity">
    <text evidence="2">Belongs to the cytochrome P450 family.</text>
</comment>
<dbReference type="GO" id="GO:0005506">
    <property type="term" value="F:iron ion binding"/>
    <property type="evidence" value="ECO:0007669"/>
    <property type="project" value="InterPro"/>
</dbReference>
<dbReference type="GO" id="GO:0020037">
    <property type="term" value="F:heme binding"/>
    <property type="evidence" value="ECO:0007669"/>
    <property type="project" value="InterPro"/>
</dbReference>
<dbReference type="PANTHER" id="PTHR24296">
    <property type="entry name" value="CYTOCHROME P450"/>
    <property type="match status" value="1"/>
</dbReference>
<protein>
    <submittedName>
        <fullName evidence="8">Cytochrome P450 94B3</fullName>
    </submittedName>
</protein>
<dbReference type="InterPro" id="IPR036396">
    <property type="entry name" value="Cyt_P450_sf"/>
</dbReference>
<comment type="cofactor">
    <cofactor evidence="1">
        <name>heme</name>
        <dbReference type="ChEBI" id="CHEBI:30413"/>
    </cofactor>
</comment>
<keyword evidence="9" id="KW-1185">Reference proteome</keyword>
<keyword evidence="7" id="KW-0503">Monooxygenase</keyword>
<dbReference type="GO" id="GO:0004497">
    <property type="term" value="F:monooxygenase activity"/>
    <property type="evidence" value="ECO:0007669"/>
    <property type="project" value="UniProtKB-KW"/>
</dbReference>
<keyword evidence="5" id="KW-0560">Oxidoreductase</keyword>
<evidence type="ECO:0000256" key="1">
    <source>
        <dbReference type="ARBA" id="ARBA00001971"/>
    </source>
</evidence>